<accession>A0ACC4WFB2</accession>
<reference evidence="1" key="1">
    <citation type="submission" date="2015-07" db="EMBL/GenBank/DDBJ databases">
        <title>Draft genome sequence of Streptomyces fradiae, a resistant strain to nitron-oligomycin.</title>
        <authorList>
            <person name="Vatlin A.A."/>
            <person name="Bekker O.B."/>
            <person name="Danilenko V.N."/>
        </authorList>
    </citation>
    <scope>NUCLEOTIDE SEQUENCE</scope>
    <source>
        <strain evidence="1">Olg1-1</strain>
    </source>
</reference>
<evidence type="ECO:0000313" key="2">
    <source>
        <dbReference type="Proteomes" id="UP000037185"/>
    </source>
</evidence>
<evidence type="ECO:0000313" key="1">
    <source>
        <dbReference type="EMBL" id="KNE83391.1"/>
    </source>
</evidence>
<name>A0ACC4WFB2_STRFR</name>
<dbReference type="EMBL" id="LGSP01000007">
    <property type="protein sequence ID" value="KNE83391.1"/>
    <property type="molecule type" value="Genomic_DNA"/>
</dbReference>
<comment type="caution">
    <text evidence="1">The sequence shown here is derived from an EMBL/GenBank/DDBJ whole genome shotgun (WGS) entry which is preliminary data.</text>
</comment>
<organism evidence="1 2">
    <name type="scientific">Streptomyces fradiae</name>
    <name type="common">Streptomyces roseoflavus</name>
    <dbReference type="NCBI Taxonomy" id="1906"/>
    <lineage>
        <taxon>Bacteria</taxon>
        <taxon>Bacillati</taxon>
        <taxon>Actinomycetota</taxon>
        <taxon>Actinomycetes</taxon>
        <taxon>Kitasatosporales</taxon>
        <taxon>Streptomycetaceae</taxon>
        <taxon>Streptomyces</taxon>
    </lineage>
</organism>
<sequence>MFSCHQHDSGDDRSRVCGGWAGCHDGDHLLALRIALADGQITVETAEAIRDYRSPVELFATGAEAAVHGMREILCPGPEARRAIDKIRRARTDLT</sequence>
<proteinExistence type="predicted"/>
<protein>
    <submittedName>
        <fullName evidence="1">Uncharacterized protein</fullName>
    </submittedName>
</protein>
<dbReference type="Proteomes" id="UP000037185">
    <property type="component" value="Unassembled WGS sequence"/>
</dbReference>
<keyword evidence="2" id="KW-1185">Reference proteome</keyword>
<gene>
    <name evidence="1" type="ORF">ADZ36_05545</name>
</gene>